<evidence type="ECO:0000313" key="3">
    <source>
        <dbReference type="EMBL" id="MDP4574127.1"/>
    </source>
</evidence>
<sequence length="596" mass="67900">MGTEVSPVTRRCAIYTRKSTNKRLDHDVNSLVTQREISSAYITSQQYKGWIELPTRYDDGGHSGSGLERPALARLMHDIEAGEIDVVVVYKIDRLTRSLADFVRLIEIFDRRNIALVSISQAFDTTDSMGRMILNVLLTFSQFERELIAERVKDSIRTRKRHGKMHGGLPPFGYIATTDGLQIDKPEAEIVRFIFAEFLRTRRYTQVMTAVREAGMCSSIKYSPRGKARGGTPINPSTVYSIVQNPMYVGRIRGESCTYPGEHEPLISQNVWDQAQAICQERKKSGPHSRGTDHFLTGLLWDELGRHMLLDVKLKRGKHYATYVSSNAIWSQKEFRRQYRSAADQLDAIVVASVAEFLADRIKLRKALKRLGLFDQELEVLAGQGSAASERLMATPKTQRKELFKAVLHRVELGEDQLTIEFRMLEIRRYIEWQGRLAFRGRPADWQCSDARYVHVIAVRAVTAERWPSLHVAPRASECPGVPDEKLVALMRSARKAQSLLEEYRELDLEALAKLQGCRTAQFARLIRLNYLAPDIVTAIFDGTQPQNLTRKVFLNSNVPTDWAVQRKLYGFPTPERAIDPRNLYGRGMWPSAMPD</sequence>
<evidence type="ECO:0000313" key="4">
    <source>
        <dbReference type="Proteomes" id="UP001240639"/>
    </source>
</evidence>
<dbReference type="Pfam" id="PF00239">
    <property type="entry name" value="Resolvase"/>
    <property type="match status" value="1"/>
</dbReference>
<name>A0ABT9HMP9_9SPHN</name>
<accession>A0ABT9HMP9</accession>
<dbReference type="PROSITE" id="PS51736">
    <property type="entry name" value="RECOMBINASES_3"/>
    <property type="match status" value="1"/>
</dbReference>
<proteinExistence type="predicted"/>
<evidence type="ECO:0000259" key="2">
    <source>
        <dbReference type="PROSITE" id="PS51737"/>
    </source>
</evidence>
<organism evidence="3 4">
    <name type="scientific">Qipengyuania profundimaris</name>
    <dbReference type="NCBI Taxonomy" id="3067652"/>
    <lineage>
        <taxon>Bacteria</taxon>
        <taxon>Pseudomonadati</taxon>
        <taxon>Pseudomonadota</taxon>
        <taxon>Alphaproteobacteria</taxon>
        <taxon>Sphingomonadales</taxon>
        <taxon>Erythrobacteraceae</taxon>
        <taxon>Qipengyuania</taxon>
    </lineage>
</organism>
<feature type="domain" description="Resolvase/invertase-type recombinase catalytic" evidence="1">
    <location>
        <begin position="11"/>
        <end position="163"/>
    </location>
</feature>
<dbReference type="Gene3D" id="3.40.50.1390">
    <property type="entry name" value="Resolvase, N-terminal catalytic domain"/>
    <property type="match status" value="1"/>
</dbReference>
<dbReference type="PANTHER" id="PTHR30461:SF23">
    <property type="entry name" value="DNA RECOMBINASE-RELATED"/>
    <property type="match status" value="1"/>
</dbReference>
<dbReference type="InterPro" id="IPR011109">
    <property type="entry name" value="DNA_bind_recombinase_dom"/>
</dbReference>
<dbReference type="InterPro" id="IPR036162">
    <property type="entry name" value="Resolvase-like_N_sf"/>
</dbReference>
<protein>
    <submittedName>
        <fullName evidence="3">Recombinase family protein</fullName>
    </submittedName>
</protein>
<dbReference type="SUPFAM" id="SSF53041">
    <property type="entry name" value="Resolvase-like"/>
    <property type="match status" value="1"/>
</dbReference>
<gene>
    <name evidence="3" type="ORF">Q9K02_03100</name>
</gene>
<comment type="caution">
    <text evidence="3">The sequence shown here is derived from an EMBL/GenBank/DDBJ whole genome shotgun (WGS) entry which is preliminary data.</text>
</comment>
<keyword evidence="4" id="KW-1185">Reference proteome</keyword>
<reference evidence="3 4" key="1">
    <citation type="submission" date="2023-08" db="EMBL/GenBank/DDBJ databases">
        <title>genomic of G39.</title>
        <authorList>
            <person name="Wang Y."/>
        </authorList>
    </citation>
    <scope>NUCLEOTIDE SEQUENCE [LARGE SCALE GENOMIC DNA]</scope>
    <source>
        <strain evidence="3 4">G39</strain>
    </source>
</reference>
<dbReference type="EMBL" id="JAVAIM010000001">
    <property type="protein sequence ID" value="MDP4574127.1"/>
    <property type="molecule type" value="Genomic_DNA"/>
</dbReference>
<dbReference type="Pfam" id="PF07508">
    <property type="entry name" value="Recombinase"/>
    <property type="match status" value="1"/>
</dbReference>
<feature type="domain" description="Recombinase" evidence="2">
    <location>
        <begin position="171"/>
        <end position="285"/>
    </location>
</feature>
<dbReference type="InterPro" id="IPR038109">
    <property type="entry name" value="DNA_bind_recomb_sf"/>
</dbReference>
<dbReference type="PROSITE" id="PS51737">
    <property type="entry name" value="RECOMBINASE_DNA_BIND"/>
    <property type="match status" value="1"/>
</dbReference>
<evidence type="ECO:0000259" key="1">
    <source>
        <dbReference type="PROSITE" id="PS51736"/>
    </source>
</evidence>
<dbReference type="Proteomes" id="UP001240639">
    <property type="component" value="Unassembled WGS sequence"/>
</dbReference>
<dbReference type="InterPro" id="IPR006119">
    <property type="entry name" value="Resolv_N"/>
</dbReference>
<dbReference type="PANTHER" id="PTHR30461">
    <property type="entry name" value="DNA-INVERTASE FROM LAMBDOID PROPHAGE"/>
    <property type="match status" value="1"/>
</dbReference>
<dbReference type="SMART" id="SM00857">
    <property type="entry name" value="Resolvase"/>
    <property type="match status" value="1"/>
</dbReference>
<dbReference type="InterPro" id="IPR050639">
    <property type="entry name" value="SSR_resolvase"/>
</dbReference>
<dbReference type="RefSeq" id="WP_305931574.1">
    <property type="nucleotide sequence ID" value="NZ_JAVAIM010000001.1"/>
</dbReference>
<dbReference type="Gene3D" id="3.90.1750.20">
    <property type="entry name" value="Putative Large Serine Recombinase, Chain B, Domain 2"/>
    <property type="match status" value="1"/>
</dbReference>
<dbReference type="CDD" id="cd00338">
    <property type="entry name" value="Ser_Recombinase"/>
    <property type="match status" value="1"/>
</dbReference>